<dbReference type="Proteomes" id="UP001295444">
    <property type="component" value="Chromosome 01"/>
</dbReference>
<feature type="non-terminal residue" evidence="1">
    <location>
        <position position="1"/>
    </location>
</feature>
<dbReference type="EMBL" id="OW240912">
    <property type="protein sequence ID" value="CAH2219178.1"/>
    <property type="molecule type" value="Genomic_DNA"/>
</dbReference>
<sequence>NIQFQPGLPNHSFDFLKIPQETPYLRLHTVLEGGSVKPLESLMGPERPTTLQIFKYAQLTHYIRSTRTLLAGSRTFTTYELYCTSQSLK</sequence>
<accession>A0AAD1QXM4</accession>
<evidence type="ECO:0000313" key="1">
    <source>
        <dbReference type="EMBL" id="CAH2219178.1"/>
    </source>
</evidence>
<dbReference type="AlphaFoldDB" id="A0AAD1QXM4"/>
<name>A0AAD1QXM4_PELCU</name>
<protein>
    <submittedName>
        <fullName evidence="1">Uncharacterized protein</fullName>
    </submittedName>
</protein>
<organism evidence="1 2">
    <name type="scientific">Pelobates cultripes</name>
    <name type="common">Western spadefoot toad</name>
    <dbReference type="NCBI Taxonomy" id="61616"/>
    <lineage>
        <taxon>Eukaryota</taxon>
        <taxon>Metazoa</taxon>
        <taxon>Chordata</taxon>
        <taxon>Craniata</taxon>
        <taxon>Vertebrata</taxon>
        <taxon>Euteleostomi</taxon>
        <taxon>Amphibia</taxon>
        <taxon>Batrachia</taxon>
        <taxon>Anura</taxon>
        <taxon>Pelobatoidea</taxon>
        <taxon>Pelobatidae</taxon>
        <taxon>Pelobates</taxon>
    </lineage>
</organism>
<keyword evidence="2" id="KW-1185">Reference proteome</keyword>
<evidence type="ECO:0000313" key="2">
    <source>
        <dbReference type="Proteomes" id="UP001295444"/>
    </source>
</evidence>
<proteinExistence type="predicted"/>
<reference evidence="1" key="1">
    <citation type="submission" date="2022-03" db="EMBL/GenBank/DDBJ databases">
        <authorList>
            <person name="Alioto T."/>
            <person name="Alioto T."/>
            <person name="Gomez Garrido J."/>
        </authorList>
    </citation>
    <scope>NUCLEOTIDE SEQUENCE</scope>
</reference>
<feature type="non-terminal residue" evidence="1">
    <location>
        <position position="89"/>
    </location>
</feature>
<gene>
    <name evidence="1" type="ORF">PECUL_23A035430</name>
</gene>